<evidence type="ECO:0000259" key="3">
    <source>
        <dbReference type="PROSITE" id="PS51406"/>
    </source>
</evidence>
<dbReference type="SMART" id="SM00186">
    <property type="entry name" value="FBG"/>
    <property type="match status" value="1"/>
</dbReference>
<keyword evidence="2" id="KW-1133">Transmembrane helix</keyword>
<dbReference type="SUPFAM" id="SSF56496">
    <property type="entry name" value="Fibrinogen C-terminal domain-like"/>
    <property type="match status" value="1"/>
</dbReference>
<evidence type="ECO:0000256" key="2">
    <source>
        <dbReference type="SAM" id="Phobius"/>
    </source>
</evidence>
<reference evidence="4" key="1">
    <citation type="journal article" date="2007" name="Science">
        <title>Draft genome of the filarial nematode parasite Brugia malayi.</title>
        <authorList>
            <person name="Ghedin E."/>
            <person name="Wang S."/>
            <person name="Spiro D."/>
            <person name="Caler E."/>
            <person name="Zhao Q."/>
            <person name="Crabtree J."/>
            <person name="Allen J.E."/>
            <person name="Delcher A.L."/>
            <person name="Guiliano D.B."/>
            <person name="Miranda-Saavedra D."/>
            <person name="Angiuoli S.V."/>
            <person name="Creasy T."/>
            <person name="Amedeo P."/>
            <person name="Haas B."/>
            <person name="El-Sayed N.M."/>
            <person name="Wortman J.R."/>
            <person name="Feldblyum T."/>
            <person name="Tallon L."/>
            <person name="Schatz M."/>
            <person name="Shumway M."/>
            <person name="Koo H."/>
            <person name="Salzberg S.L."/>
            <person name="Schobel S."/>
            <person name="Pertea M."/>
            <person name="Pop M."/>
            <person name="White O."/>
            <person name="Barton G.J."/>
            <person name="Carlow C.K."/>
            <person name="Crawford M.J."/>
            <person name="Daub J."/>
            <person name="Dimmic M.W."/>
            <person name="Estes C.F."/>
            <person name="Foster J.M."/>
            <person name="Ganatra M."/>
            <person name="Gregory W.F."/>
            <person name="Johnson N.M."/>
            <person name="Jin J."/>
            <person name="Komuniecki R."/>
            <person name="Korf I."/>
            <person name="Kumar S."/>
            <person name="Laney S."/>
            <person name="Li B.W."/>
            <person name="Li W."/>
            <person name="Lindblom T.H."/>
            <person name="Lustigman S."/>
            <person name="Ma D."/>
            <person name="Maina C.V."/>
            <person name="Martin D.M."/>
            <person name="McCarter J.P."/>
            <person name="McReynolds L."/>
            <person name="Mitreva M."/>
            <person name="Nutman T.B."/>
            <person name="Parkinson J."/>
            <person name="Peregrin-Alvarez J.M."/>
            <person name="Poole C."/>
            <person name="Ren Q."/>
            <person name="Saunders L."/>
            <person name="Sluder A.E."/>
            <person name="Smith K."/>
            <person name="Stanke M."/>
            <person name="Unnasch T.R."/>
            <person name="Ware J."/>
            <person name="Wei A.D."/>
            <person name="Weil G."/>
            <person name="Williams D.J."/>
            <person name="Zhang Y."/>
            <person name="Williams S.A."/>
            <person name="Fraser-Liggett C."/>
            <person name="Slatko B."/>
            <person name="Blaxter M.L."/>
            <person name="Scott A.L."/>
        </authorList>
    </citation>
    <scope>NUCLEOTIDE SEQUENCE</scope>
    <source>
        <strain evidence="4">FR3</strain>
    </source>
</reference>
<evidence type="ECO:0000313" key="5">
    <source>
        <dbReference type="WormBase" id="Bm7835"/>
    </source>
</evidence>
<feature type="region of interest" description="Disordered" evidence="1">
    <location>
        <begin position="102"/>
        <end position="122"/>
    </location>
</feature>
<keyword evidence="2" id="KW-0472">Membrane</keyword>
<dbReference type="InterPro" id="IPR002181">
    <property type="entry name" value="Fibrinogen_a/b/g_C_dom"/>
</dbReference>
<dbReference type="Gene3D" id="3.90.215.10">
    <property type="entry name" value="Gamma Fibrinogen, chain A, domain 1"/>
    <property type="match status" value="1"/>
</dbReference>
<dbReference type="EMBL" id="LN854882">
    <property type="protein sequence ID" value="CDQ06334.1"/>
    <property type="molecule type" value="Genomic_DNA"/>
</dbReference>
<accession>A0A0J9YB67</accession>
<organism evidence="4">
    <name type="scientific">Brugia malayi</name>
    <name type="common">Filarial nematode worm</name>
    <dbReference type="NCBI Taxonomy" id="6279"/>
    <lineage>
        <taxon>Eukaryota</taxon>
        <taxon>Metazoa</taxon>
        <taxon>Ecdysozoa</taxon>
        <taxon>Nematoda</taxon>
        <taxon>Chromadorea</taxon>
        <taxon>Rhabditida</taxon>
        <taxon>Spirurina</taxon>
        <taxon>Spiruromorpha</taxon>
        <taxon>Filarioidea</taxon>
        <taxon>Onchocercidae</taxon>
        <taxon>Brugia</taxon>
    </lineage>
</organism>
<evidence type="ECO:0000313" key="4">
    <source>
        <dbReference type="EMBL" id="CDQ06334.1"/>
    </source>
</evidence>
<feature type="domain" description="Fibrinogen C-terminal" evidence="3">
    <location>
        <begin position="211"/>
        <end position="454"/>
    </location>
</feature>
<dbReference type="InterPro" id="IPR036056">
    <property type="entry name" value="Fibrinogen-like_C"/>
</dbReference>
<keyword evidence="2" id="KW-0812">Transmembrane</keyword>
<gene>
    <name evidence="4 5" type="ORF">Bm7835</name>
    <name evidence="4" type="ORF">BM_Bm7835</name>
</gene>
<feature type="transmembrane region" description="Helical" evidence="2">
    <location>
        <begin position="47"/>
        <end position="68"/>
    </location>
</feature>
<name>A0A0J9YB67_BRUMA</name>
<dbReference type="InterPro" id="IPR050373">
    <property type="entry name" value="Fibrinogen_C-term_domain"/>
</dbReference>
<dbReference type="PANTHER" id="PTHR19143:SF445">
    <property type="entry name" value="FIBRINOGEN C-TERMINAL DOMAIN-CONTAINING PROTEIN"/>
    <property type="match status" value="1"/>
</dbReference>
<dbReference type="InterPro" id="IPR014716">
    <property type="entry name" value="Fibrinogen_a/b/g_C_1"/>
</dbReference>
<dbReference type="PANTHER" id="PTHR19143">
    <property type="entry name" value="FIBRINOGEN/TENASCIN/ANGIOPOEITIN"/>
    <property type="match status" value="1"/>
</dbReference>
<evidence type="ECO:0000256" key="1">
    <source>
        <dbReference type="SAM" id="MobiDB-lite"/>
    </source>
</evidence>
<dbReference type="Pfam" id="PF00147">
    <property type="entry name" value="Fibrinogen_C"/>
    <property type="match status" value="1"/>
</dbReference>
<dbReference type="OMA" id="RTWHEYE"/>
<dbReference type="WormBase" id="Bm7835">
    <property type="protein sequence ID" value="BM44523"/>
    <property type="gene ID" value="WBGene00228096"/>
</dbReference>
<protein>
    <submittedName>
        <fullName evidence="4">Bm7835</fullName>
    </submittedName>
</protein>
<dbReference type="PROSITE" id="PS51406">
    <property type="entry name" value="FIBRINOGEN_C_2"/>
    <property type="match status" value="1"/>
</dbReference>
<reference evidence="4" key="2">
    <citation type="submission" date="2012-12" db="EMBL/GenBank/DDBJ databases">
        <authorList>
            <person name="Gao Y.W."/>
            <person name="Fan S.T."/>
            <person name="Sun H.T."/>
            <person name="Wang Z."/>
            <person name="Gao X.L."/>
            <person name="Li Y.G."/>
            <person name="Wang T.C."/>
            <person name="Zhang K."/>
            <person name="Xu W.W."/>
            <person name="Yu Z.J."/>
            <person name="Xia X.Z."/>
        </authorList>
    </citation>
    <scope>NUCLEOTIDE SEQUENCE</scope>
    <source>
        <strain evidence="4">FR3</strain>
    </source>
</reference>
<dbReference type="AlphaFoldDB" id="A0A0J9YB67"/>
<proteinExistence type="predicted"/>
<dbReference type="GO" id="GO:0005615">
    <property type="term" value="C:extracellular space"/>
    <property type="evidence" value="ECO:0007669"/>
    <property type="project" value="TreeGrafter"/>
</dbReference>
<dbReference type="NCBIfam" id="NF040941">
    <property type="entry name" value="GGGWT_bact"/>
    <property type="match status" value="1"/>
</dbReference>
<sequence>MITTLCTIMREYNNQDVKINETELDPCIAAEIRMKKALFSQRTRRNLLFLFTFIAILIIFSILLFLLLSKTSSKGKAVQTNASLPEANSKISHSLESSITTTTPKFSTMNDSSTKAIDASSPNAIENDTNTFQKSIIDAINSTLHYSSMTTVATAPITTVTTTVIAQANIDRASVVLVRPTSNNNINPMTATPAIRSDKQTDESITPSSFVDDNDEVEDCKALFSQGKTKSGIYQIFLPTVGKFNVLCDMKTNGGGWTVIQKRQNGQVYFANRTWNEYENGFGDLTTSFWLGLNKIHALTAKENGNPVTLRIELRGDLCEDKNGCSKQPNGYWWGEWDFNIGDASQKYSLSISSALAGNLSERTITDRFYYMNNGKSFTTIDQDNDKFQGNCAQFRDFGGWWHNDCGYVALNGRYGDRTSKMRNMFWFYGSGTRPFINYYIKPRETEMKLRSKS</sequence>
<dbReference type="CDD" id="cd00087">
    <property type="entry name" value="FReD"/>
    <property type="match status" value="1"/>
</dbReference>